<evidence type="ECO:0000313" key="1">
    <source>
        <dbReference type="EMBL" id="JAH61150.1"/>
    </source>
</evidence>
<dbReference type="AlphaFoldDB" id="A0A0E9U7K1"/>
<reference evidence="1" key="1">
    <citation type="submission" date="2014-11" db="EMBL/GenBank/DDBJ databases">
        <authorList>
            <person name="Amaro Gonzalez C."/>
        </authorList>
    </citation>
    <scope>NUCLEOTIDE SEQUENCE</scope>
</reference>
<proteinExistence type="predicted"/>
<sequence length="37" mass="4198">MKQNRSNTKKGCILIINPKEINHKSSTQLREGDFNPG</sequence>
<protein>
    <submittedName>
        <fullName evidence="1">Uncharacterized protein</fullName>
    </submittedName>
</protein>
<name>A0A0E9U7K1_ANGAN</name>
<accession>A0A0E9U7K1</accession>
<reference evidence="1" key="2">
    <citation type="journal article" date="2015" name="Fish Shellfish Immunol.">
        <title>Early steps in the European eel (Anguilla anguilla)-Vibrio vulnificus interaction in the gills: Role of the RtxA13 toxin.</title>
        <authorList>
            <person name="Callol A."/>
            <person name="Pajuelo D."/>
            <person name="Ebbesson L."/>
            <person name="Teles M."/>
            <person name="MacKenzie S."/>
            <person name="Amaro C."/>
        </authorList>
    </citation>
    <scope>NUCLEOTIDE SEQUENCE</scope>
</reference>
<organism evidence="1">
    <name type="scientific">Anguilla anguilla</name>
    <name type="common">European freshwater eel</name>
    <name type="synonym">Muraena anguilla</name>
    <dbReference type="NCBI Taxonomy" id="7936"/>
    <lineage>
        <taxon>Eukaryota</taxon>
        <taxon>Metazoa</taxon>
        <taxon>Chordata</taxon>
        <taxon>Craniata</taxon>
        <taxon>Vertebrata</taxon>
        <taxon>Euteleostomi</taxon>
        <taxon>Actinopterygii</taxon>
        <taxon>Neopterygii</taxon>
        <taxon>Teleostei</taxon>
        <taxon>Anguilliformes</taxon>
        <taxon>Anguillidae</taxon>
        <taxon>Anguilla</taxon>
    </lineage>
</organism>
<dbReference type="EMBL" id="GBXM01047427">
    <property type="protein sequence ID" value="JAH61150.1"/>
    <property type="molecule type" value="Transcribed_RNA"/>
</dbReference>